<dbReference type="AlphaFoldDB" id="A0A9P6X6X0"/>
<name>A0A9P6X6X0_RHIOR</name>
<proteinExistence type="predicted"/>
<protein>
    <submittedName>
        <fullName evidence="2">Uncharacterized protein</fullName>
    </submittedName>
</protein>
<comment type="caution">
    <text evidence="2">The sequence shown here is derived from an EMBL/GenBank/DDBJ whole genome shotgun (WGS) entry which is preliminary data.</text>
</comment>
<dbReference type="Proteomes" id="UP000716291">
    <property type="component" value="Unassembled WGS sequence"/>
</dbReference>
<gene>
    <name evidence="2" type="ORF">G6F64_007703</name>
</gene>
<keyword evidence="3" id="KW-1185">Reference proteome</keyword>
<sequence>MKYLSLLLVLVIYVTVCKADLRSWALGFGKGSSGIAVPAPNSANNYGKQYKTCYVNAKSPHGHSHASLWFSPECSGSGYWKLQYKTDEGICTMFGDADQSGCPFTSFWTSRPQFVAKNRGHGEEYTDKGVTFIGCENGARIELLRNENRYCAKDAPAENCKTMTSGSILSFLCPNDK</sequence>
<dbReference type="OrthoDB" id="2201682at2759"/>
<reference evidence="2" key="1">
    <citation type="journal article" date="2020" name="Microb. Genom.">
        <title>Genetic diversity of clinical and environmental Mucorales isolates obtained from an investigation of mucormycosis cases among solid organ transplant recipients.</title>
        <authorList>
            <person name="Nguyen M.H."/>
            <person name="Kaul D."/>
            <person name="Muto C."/>
            <person name="Cheng S.J."/>
            <person name="Richter R.A."/>
            <person name="Bruno V.M."/>
            <person name="Liu G."/>
            <person name="Beyhan S."/>
            <person name="Sundermann A.J."/>
            <person name="Mounaud S."/>
            <person name="Pasculle A.W."/>
            <person name="Nierman W.C."/>
            <person name="Driscoll E."/>
            <person name="Cumbie R."/>
            <person name="Clancy C.J."/>
            <person name="Dupont C.L."/>
        </authorList>
    </citation>
    <scope>NUCLEOTIDE SEQUENCE</scope>
    <source>
        <strain evidence="2">GL11</strain>
    </source>
</reference>
<keyword evidence="1" id="KW-0732">Signal</keyword>
<feature type="chain" id="PRO_5040366396" evidence="1">
    <location>
        <begin position="20"/>
        <end position="177"/>
    </location>
</feature>
<evidence type="ECO:0000313" key="2">
    <source>
        <dbReference type="EMBL" id="KAG1306301.1"/>
    </source>
</evidence>
<accession>A0A9P6X6X0</accession>
<feature type="signal peptide" evidence="1">
    <location>
        <begin position="1"/>
        <end position="19"/>
    </location>
</feature>
<evidence type="ECO:0000256" key="1">
    <source>
        <dbReference type="SAM" id="SignalP"/>
    </source>
</evidence>
<organism evidence="2 3">
    <name type="scientific">Rhizopus oryzae</name>
    <name type="common">Mucormycosis agent</name>
    <name type="synonym">Rhizopus arrhizus var. delemar</name>
    <dbReference type="NCBI Taxonomy" id="64495"/>
    <lineage>
        <taxon>Eukaryota</taxon>
        <taxon>Fungi</taxon>
        <taxon>Fungi incertae sedis</taxon>
        <taxon>Mucoromycota</taxon>
        <taxon>Mucoromycotina</taxon>
        <taxon>Mucoromycetes</taxon>
        <taxon>Mucorales</taxon>
        <taxon>Mucorineae</taxon>
        <taxon>Rhizopodaceae</taxon>
        <taxon>Rhizopus</taxon>
    </lineage>
</organism>
<evidence type="ECO:0000313" key="3">
    <source>
        <dbReference type="Proteomes" id="UP000716291"/>
    </source>
</evidence>
<dbReference type="EMBL" id="JAANQT010001162">
    <property type="protein sequence ID" value="KAG1306301.1"/>
    <property type="molecule type" value="Genomic_DNA"/>
</dbReference>